<feature type="compositionally biased region" description="Polar residues" evidence="1">
    <location>
        <begin position="24"/>
        <end position="41"/>
    </location>
</feature>
<feature type="region of interest" description="Disordered" evidence="1">
    <location>
        <begin position="221"/>
        <end position="261"/>
    </location>
</feature>
<dbReference type="EMBL" id="CAKOGP040002169">
    <property type="protein sequence ID" value="CAJ1963980.1"/>
    <property type="molecule type" value="Genomic_DNA"/>
</dbReference>
<comment type="caution">
    <text evidence="2">The sequence shown here is derived from an EMBL/GenBank/DDBJ whole genome shotgun (WGS) entry which is preliminary data.</text>
</comment>
<organism evidence="2 3">
    <name type="scientific">Cylindrotheca closterium</name>
    <dbReference type="NCBI Taxonomy" id="2856"/>
    <lineage>
        <taxon>Eukaryota</taxon>
        <taxon>Sar</taxon>
        <taxon>Stramenopiles</taxon>
        <taxon>Ochrophyta</taxon>
        <taxon>Bacillariophyta</taxon>
        <taxon>Bacillariophyceae</taxon>
        <taxon>Bacillariophycidae</taxon>
        <taxon>Bacillariales</taxon>
        <taxon>Bacillariaceae</taxon>
        <taxon>Cylindrotheca</taxon>
    </lineage>
</organism>
<feature type="compositionally biased region" description="Low complexity" evidence="1">
    <location>
        <begin position="65"/>
        <end position="90"/>
    </location>
</feature>
<feature type="region of interest" description="Disordered" evidence="1">
    <location>
        <begin position="21"/>
        <end position="100"/>
    </location>
</feature>
<gene>
    <name evidence="2" type="ORF">CYCCA115_LOCUS20412</name>
</gene>
<reference evidence="2" key="1">
    <citation type="submission" date="2023-08" db="EMBL/GenBank/DDBJ databases">
        <authorList>
            <person name="Audoor S."/>
            <person name="Bilcke G."/>
        </authorList>
    </citation>
    <scope>NUCLEOTIDE SEQUENCE</scope>
</reference>
<dbReference type="AlphaFoldDB" id="A0AAD2PWZ9"/>
<accession>A0AAD2PWZ9</accession>
<evidence type="ECO:0000256" key="1">
    <source>
        <dbReference type="SAM" id="MobiDB-lite"/>
    </source>
</evidence>
<name>A0AAD2PWZ9_9STRA</name>
<dbReference type="Proteomes" id="UP001295423">
    <property type="component" value="Unassembled WGS sequence"/>
</dbReference>
<feature type="compositionally biased region" description="Low complexity" evidence="1">
    <location>
        <begin position="221"/>
        <end position="234"/>
    </location>
</feature>
<protein>
    <submittedName>
        <fullName evidence="2">Uncharacterized protein</fullName>
    </submittedName>
</protein>
<sequence>MVQLQTVFESMCRCFGHEEDLDTGSATNSAQGIHESSSQISAKKRASRLELKDKQWDELFEKTQKSPSKQSSPTKRTISTSTSGASGGSSKQRKKKPEEVRDDIFRMKAKEDASNSAQGFARLWNPYMALCFATPVRGASEEVAAADETDMQSDTATLNTNEDTIASTVYFENKYSHLTETRPPMPLFNQFKIGNEKDEIRNVMNSDSHSSVNMIRLLAQNNNDNNNNTTTSNTKGDDEVPDVTSTDSSSRESSKMRPNMS</sequence>
<keyword evidence="3" id="KW-1185">Reference proteome</keyword>
<feature type="compositionally biased region" description="Basic and acidic residues" evidence="1">
    <location>
        <begin position="47"/>
        <end position="64"/>
    </location>
</feature>
<evidence type="ECO:0000313" key="2">
    <source>
        <dbReference type="EMBL" id="CAJ1963980.1"/>
    </source>
</evidence>
<proteinExistence type="predicted"/>
<evidence type="ECO:0000313" key="3">
    <source>
        <dbReference type="Proteomes" id="UP001295423"/>
    </source>
</evidence>